<comment type="caution">
    <text evidence="2">The sequence shown here is derived from an EMBL/GenBank/DDBJ whole genome shotgun (WGS) entry which is preliminary data.</text>
</comment>
<evidence type="ECO:0000313" key="3">
    <source>
        <dbReference type="Proteomes" id="UP000581688"/>
    </source>
</evidence>
<proteinExistence type="predicted"/>
<dbReference type="Proteomes" id="UP000581688">
    <property type="component" value="Unassembled WGS sequence"/>
</dbReference>
<gene>
    <name evidence="2" type="ORF">HNQ94_000965</name>
</gene>
<accession>A0A841PUN5</accession>
<organism evidence="2 3">
    <name type="scientific">Salirhabdus euzebyi</name>
    <dbReference type="NCBI Taxonomy" id="394506"/>
    <lineage>
        <taxon>Bacteria</taxon>
        <taxon>Bacillati</taxon>
        <taxon>Bacillota</taxon>
        <taxon>Bacilli</taxon>
        <taxon>Bacillales</taxon>
        <taxon>Bacillaceae</taxon>
        <taxon>Salirhabdus</taxon>
    </lineage>
</organism>
<name>A0A841PUN5_9BACI</name>
<dbReference type="EMBL" id="JACHGH010000002">
    <property type="protein sequence ID" value="MBB6452520.1"/>
    <property type="molecule type" value="Genomic_DNA"/>
</dbReference>
<feature type="region of interest" description="Disordered" evidence="1">
    <location>
        <begin position="1"/>
        <end position="74"/>
    </location>
</feature>
<keyword evidence="3" id="KW-1185">Reference proteome</keyword>
<evidence type="ECO:0000313" key="2">
    <source>
        <dbReference type="EMBL" id="MBB6452520.1"/>
    </source>
</evidence>
<sequence length="74" mass="8419">MADKEEKNMKNQSSYMKQEEGLPPNPEMAGFNISEDIENDNNLDKDPNTDRHNENARATAALESELPRINTENL</sequence>
<dbReference type="RefSeq" id="WP_174494831.1">
    <property type="nucleotide sequence ID" value="NZ_CADDWK010000002.1"/>
</dbReference>
<reference evidence="2 3" key="1">
    <citation type="submission" date="2020-08" db="EMBL/GenBank/DDBJ databases">
        <title>Genomic Encyclopedia of Type Strains, Phase IV (KMG-IV): sequencing the most valuable type-strain genomes for metagenomic binning, comparative biology and taxonomic classification.</title>
        <authorList>
            <person name="Goeker M."/>
        </authorList>
    </citation>
    <scope>NUCLEOTIDE SEQUENCE [LARGE SCALE GENOMIC DNA]</scope>
    <source>
        <strain evidence="2 3">DSM 19612</strain>
    </source>
</reference>
<protein>
    <submittedName>
        <fullName evidence="2">Uncharacterized protein</fullName>
    </submittedName>
</protein>
<evidence type="ECO:0000256" key="1">
    <source>
        <dbReference type="SAM" id="MobiDB-lite"/>
    </source>
</evidence>
<dbReference type="AlphaFoldDB" id="A0A841PUN5"/>
<feature type="compositionally biased region" description="Basic and acidic residues" evidence="1">
    <location>
        <begin position="42"/>
        <end position="55"/>
    </location>
</feature>